<dbReference type="PANTHER" id="PTHR43233">
    <property type="entry name" value="FAMILY N-ACETYLTRANSFERASE, PUTATIVE (AFU_ORTHOLOGUE AFUA_6G03350)-RELATED"/>
    <property type="match status" value="1"/>
</dbReference>
<reference evidence="3 4" key="1">
    <citation type="submission" date="2019-06" db="EMBL/GenBank/DDBJ databases">
        <title>Draft genome sequence of the filamentous fungus Phialemoniopsis curvata isolated from diesel fuel.</title>
        <authorList>
            <person name="Varaljay V.A."/>
            <person name="Lyon W.J."/>
            <person name="Crouch A.L."/>
            <person name="Drake C.E."/>
            <person name="Hollomon J.M."/>
            <person name="Nadeau L.J."/>
            <person name="Nunn H.S."/>
            <person name="Stevenson B.S."/>
            <person name="Bojanowski C.L."/>
            <person name="Crookes-Goodson W.J."/>
        </authorList>
    </citation>
    <scope>NUCLEOTIDE SEQUENCE [LARGE SCALE GENOMIC DNA]</scope>
    <source>
        <strain evidence="3 4">D216</strain>
    </source>
</reference>
<dbReference type="EMBL" id="SKBQ01000006">
    <property type="protein sequence ID" value="TPX09048.1"/>
    <property type="molecule type" value="Genomic_DNA"/>
</dbReference>
<dbReference type="Pfam" id="PF00583">
    <property type="entry name" value="Acetyltransf_1"/>
    <property type="match status" value="1"/>
</dbReference>
<dbReference type="EMBL" id="SKBQ01000006">
    <property type="protein sequence ID" value="TPX09230.1"/>
    <property type="molecule type" value="Genomic_DNA"/>
</dbReference>
<dbReference type="SUPFAM" id="SSF55729">
    <property type="entry name" value="Acyl-CoA N-acyltransferases (Nat)"/>
    <property type="match status" value="1"/>
</dbReference>
<dbReference type="InterPro" id="IPR016181">
    <property type="entry name" value="Acyl_CoA_acyltransferase"/>
</dbReference>
<proteinExistence type="predicted"/>
<evidence type="ECO:0000313" key="3">
    <source>
        <dbReference type="EMBL" id="TPX09230.1"/>
    </source>
</evidence>
<dbReference type="GeneID" id="41968955"/>
<comment type="caution">
    <text evidence="3">The sequence shown here is derived from an EMBL/GenBank/DDBJ whole genome shotgun (WGS) entry which is preliminary data.</text>
</comment>
<name>A0A507AYA5_9PEZI</name>
<dbReference type="OrthoDB" id="10039976at2759"/>
<accession>A0A507AYA5</accession>
<dbReference type="GO" id="GO:0016747">
    <property type="term" value="F:acyltransferase activity, transferring groups other than amino-acyl groups"/>
    <property type="evidence" value="ECO:0007669"/>
    <property type="project" value="InterPro"/>
</dbReference>
<dbReference type="CDD" id="cd04301">
    <property type="entry name" value="NAT_SF"/>
    <property type="match status" value="1"/>
</dbReference>
<dbReference type="RefSeq" id="XP_030990759.1">
    <property type="nucleotide sequence ID" value="XM_031135595.1"/>
</dbReference>
<dbReference type="Proteomes" id="UP000319257">
    <property type="component" value="Unassembled WGS sequence"/>
</dbReference>
<dbReference type="InParanoid" id="A0A507AYA5"/>
<dbReference type="InterPro" id="IPR053144">
    <property type="entry name" value="Acetyltransferase_Butenolide"/>
</dbReference>
<keyword evidence="4" id="KW-1185">Reference proteome</keyword>
<organism evidence="3 4">
    <name type="scientific">Thyridium curvatum</name>
    <dbReference type="NCBI Taxonomy" id="1093900"/>
    <lineage>
        <taxon>Eukaryota</taxon>
        <taxon>Fungi</taxon>
        <taxon>Dikarya</taxon>
        <taxon>Ascomycota</taxon>
        <taxon>Pezizomycotina</taxon>
        <taxon>Sordariomycetes</taxon>
        <taxon>Sordariomycetidae</taxon>
        <taxon>Thyridiales</taxon>
        <taxon>Thyridiaceae</taxon>
        <taxon>Thyridium</taxon>
    </lineage>
</organism>
<gene>
    <name evidence="2" type="ORF">E0L32_001508</name>
    <name evidence="3" type="ORF">E0L32_001690</name>
</gene>
<dbReference type="STRING" id="1093900.A0A507AYA5"/>
<dbReference type="Gene3D" id="3.40.630.30">
    <property type="match status" value="1"/>
</dbReference>
<sequence>MESAKTKLQGREWRKDQYLISTDSSLVPIAKLIDIFNSEGFYWSKALPAPAMQEMLDNSLCFGLYEQAEPIGPSNATPELKFLGIARLVTDYITFAYLTDVWVEPSCQGNGLGSWMVRCIDEVLETMPHLRRCLLFTGDWQRSVPFYDKLLRAKLVETRKGEGLAIMERKGRGHPTFNKEGTGYN</sequence>
<evidence type="ECO:0000259" key="1">
    <source>
        <dbReference type="PROSITE" id="PS51186"/>
    </source>
</evidence>
<evidence type="ECO:0000313" key="2">
    <source>
        <dbReference type="EMBL" id="TPX09048.1"/>
    </source>
</evidence>
<protein>
    <recommendedName>
        <fullName evidence="1">N-acetyltransferase domain-containing protein</fullName>
    </recommendedName>
</protein>
<evidence type="ECO:0000313" key="4">
    <source>
        <dbReference type="Proteomes" id="UP000319257"/>
    </source>
</evidence>
<dbReference type="AlphaFoldDB" id="A0A507AYA5"/>
<dbReference type="PROSITE" id="PS51186">
    <property type="entry name" value="GNAT"/>
    <property type="match status" value="1"/>
</dbReference>
<feature type="domain" description="N-acetyltransferase" evidence="1">
    <location>
        <begin position="22"/>
        <end position="185"/>
    </location>
</feature>
<dbReference type="InterPro" id="IPR000182">
    <property type="entry name" value="GNAT_dom"/>
</dbReference>
<dbReference type="PANTHER" id="PTHR43233:SF1">
    <property type="entry name" value="FAMILY N-ACETYLTRANSFERASE, PUTATIVE (AFU_ORTHOLOGUE AFUA_6G03350)-RELATED"/>
    <property type="match status" value="1"/>
</dbReference>